<reference evidence="3 4" key="1">
    <citation type="submission" date="2016-10" db="EMBL/GenBank/DDBJ databases">
        <authorList>
            <person name="Varghese N."/>
            <person name="Submissions S."/>
        </authorList>
    </citation>
    <scope>NUCLEOTIDE SEQUENCE [LARGE SCALE GENOMIC DNA]</scope>
    <source>
        <strain evidence="3 4">CGMCC 1.6377</strain>
    </source>
</reference>
<accession>A0A1I3ALY1</accession>
<evidence type="ECO:0000259" key="1">
    <source>
        <dbReference type="Pfam" id="PF24038"/>
    </source>
</evidence>
<dbReference type="Pfam" id="PF24042">
    <property type="entry name" value="DUF7351"/>
    <property type="match status" value="1"/>
</dbReference>
<dbReference type="InterPro" id="IPR011991">
    <property type="entry name" value="ArsR-like_HTH"/>
</dbReference>
<dbReference type="Pfam" id="PF24038">
    <property type="entry name" value="DUF7347"/>
    <property type="match status" value="1"/>
</dbReference>
<dbReference type="InterPro" id="IPR036388">
    <property type="entry name" value="WH-like_DNA-bd_sf"/>
</dbReference>
<feature type="domain" description="DUF7351" evidence="2">
    <location>
        <begin position="113"/>
        <end position="288"/>
    </location>
</feature>
<protein>
    <recommendedName>
        <fullName evidence="5">Helix-turn-helix domain-containing protein</fullName>
    </recommendedName>
</protein>
<dbReference type="CDD" id="cd00090">
    <property type="entry name" value="HTH_ARSR"/>
    <property type="match status" value="1"/>
</dbReference>
<sequence length="301" mass="33884">MTGEREARESAYAALTDETRVRILLTLADQYDEAWSSEWPTFSELREQVGVEDTSRFSYHLSELQDVFIQKEDGRYRPRIAALKIVAAIRAENYKTQNDDKQYEIEQQETEYECPHCDRNLVAAYREHHLYIGCPDHGAAVAYPTPPRATENRSLDAVIDSTLRNHACDVRLLRNGVCPHCWGAAGLSLPRDSVPETYLHQDAPYATAACDTCWLSYPIPIAQTVLGHHAVEALYATHGLRPRDAQIGPHSLTQVSNVRTGEAVPTAAQVVVRLADGSVKFDLDENCRIRRYDASDTRLTQ</sequence>
<dbReference type="Proteomes" id="UP000323537">
    <property type="component" value="Unassembled WGS sequence"/>
</dbReference>
<name>A0A1I3ALY1_9EURY</name>
<feature type="domain" description="DUF7347" evidence="1">
    <location>
        <begin position="9"/>
        <end position="89"/>
    </location>
</feature>
<evidence type="ECO:0008006" key="5">
    <source>
        <dbReference type="Google" id="ProtNLM"/>
    </source>
</evidence>
<evidence type="ECO:0000259" key="2">
    <source>
        <dbReference type="Pfam" id="PF24042"/>
    </source>
</evidence>
<gene>
    <name evidence="3" type="ORF">SAMN04488066_106126</name>
</gene>
<evidence type="ECO:0000313" key="4">
    <source>
        <dbReference type="Proteomes" id="UP000323537"/>
    </source>
</evidence>
<evidence type="ECO:0000313" key="3">
    <source>
        <dbReference type="EMBL" id="SFH51054.1"/>
    </source>
</evidence>
<proteinExistence type="predicted"/>
<dbReference type="AlphaFoldDB" id="A0A1I3ALY1"/>
<keyword evidence="4" id="KW-1185">Reference proteome</keyword>
<organism evidence="3 4">
    <name type="scientific">Halorubrum aquaticum</name>
    <dbReference type="NCBI Taxonomy" id="387340"/>
    <lineage>
        <taxon>Archaea</taxon>
        <taxon>Methanobacteriati</taxon>
        <taxon>Methanobacteriota</taxon>
        <taxon>Stenosarchaea group</taxon>
        <taxon>Halobacteria</taxon>
        <taxon>Halobacteriales</taxon>
        <taxon>Haloferacaceae</taxon>
        <taxon>Halorubrum</taxon>
    </lineage>
</organism>
<dbReference type="RefSeq" id="WP_149784150.1">
    <property type="nucleotide sequence ID" value="NZ_BAAADP010000004.1"/>
</dbReference>
<dbReference type="InterPro" id="IPR055775">
    <property type="entry name" value="DUF7351"/>
</dbReference>
<dbReference type="InterPro" id="IPR055771">
    <property type="entry name" value="DUF7347"/>
</dbReference>
<dbReference type="EMBL" id="FOPZ01000006">
    <property type="protein sequence ID" value="SFH51054.1"/>
    <property type="molecule type" value="Genomic_DNA"/>
</dbReference>
<dbReference type="Gene3D" id="1.10.10.10">
    <property type="entry name" value="Winged helix-like DNA-binding domain superfamily/Winged helix DNA-binding domain"/>
    <property type="match status" value="1"/>
</dbReference>